<dbReference type="InterPro" id="IPR001466">
    <property type="entry name" value="Beta-lactam-related"/>
</dbReference>
<dbReference type="InterPro" id="IPR012338">
    <property type="entry name" value="Beta-lactam/transpept-like"/>
</dbReference>
<dbReference type="AlphaFoldDB" id="A0A6J7H6R4"/>
<feature type="domain" description="Beta-lactamase-related" evidence="1">
    <location>
        <begin position="52"/>
        <end position="338"/>
    </location>
</feature>
<dbReference type="Gene3D" id="3.40.710.10">
    <property type="entry name" value="DD-peptidase/beta-lactamase superfamily"/>
    <property type="match status" value="1"/>
</dbReference>
<evidence type="ECO:0000259" key="1">
    <source>
        <dbReference type="Pfam" id="PF00144"/>
    </source>
</evidence>
<dbReference type="SUPFAM" id="SSF56601">
    <property type="entry name" value="beta-lactamase/transpeptidase-like"/>
    <property type="match status" value="1"/>
</dbReference>
<accession>A0A6J7H6R4</accession>
<dbReference type="PANTHER" id="PTHR43283">
    <property type="entry name" value="BETA-LACTAMASE-RELATED"/>
    <property type="match status" value="1"/>
</dbReference>
<name>A0A6J7H6R4_9ZZZZ</name>
<dbReference type="PANTHER" id="PTHR43283:SF7">
    <property type="entry name" value="BETA-LACTAMASE-RELATED DOMAIN-CONTAINING PROTEIN"/>
    <property type="match status" value="1"/>
</dbReference>
<evidence type="ECO:0000313" key="2">
    <source>
        <dbReference type="EMBL" id="CAB4912215.1"/>
    </source>
</evidence>
<organism evidence="2">
    <name type="scientific">freshwater metagenome</name>
    <dbReference type="NCBI Taxonomy" id="449393"/>
    <lineage>
        <taxon>unclassified sequences</taxon>
        <taxon>metagenomes</taxon>
        <taxon>ecological metagenomes</taxon>
    </lineage>
</organism>
<proteinExistence type="predicted"/>
<gene>
    <name evidence="2" type="ORF">UFOPK3494_01601</name>
</gene>
<dbReference type="Pfam" id="PF00144">
    <property type="entry name" value="Beta-lactamase"/>
    <property type="match status" value="1"/>
</dbReference>
<reference evidence="2" key="1">
    <citation type="submission" date="2020-05" db="EMBL/GenBank/DDBJ databases">
        <authorList>
            <person name="Chiriac C."/>
            <person name="Salcher M."/>
            <person name="Ghai R."/>
            <person name="Kavagutti S V."/>
        </authorList>
    </citation>
    <scope>NUCLEOTIDE SEQUENCE</scope>
</reference>
<sequence length="359" mass="39363">MNSLTPFRTQPEGINWPTNKWPIATLDSSVNLAAVNSALASLFDHGVNPPAGQGVSLATLVVHRGSIVVEQYGVQPDTAFGPGGPVDQETTLISWSMAKSMTQAVLGIVVVELGIDIDAPVEIREWANDERSKITLRHLLQMRDGLDFVEDYVVDESGNSVSHVIDMLFGSGADDVATYARSRPFKNEPGSVWSYSSGTTNIICSLLRQYIDGGDVAELLKQRIFDVLGMTSATATNDPAGNFIGSSYVYATARDFAKFGYLHLRGGEWEGQQLIPREWVESARVQQATDHESDHGYGLQWWIWKSLTGCMSAQGYEGQRIIVMPDRDLVVVHLGKWVAETAPALDRHLLTLIEAFPVV</sequence>
<dbReference type="InterPro" id="IPR050789">
    <property type="entry name" value="Diverse_Enzym_Activities"/>
</dbReference>
<protein>
    <submittedName>
        <fullName evidence="2">Unannotated protein</fullName>
    </submittedName>
</protein>
<dbReference type="EMBL" id="CAFBMF010000146">
    <property type="protein sequence ID" value="CAB4912215.1"/>
    <property type="molecule type" value="Genomic_DNA"/>
</dbReference>